<organism evidence="1 2">
    <name type="scientific">Rhodopirellula islandica</name>
    <dbReference type="NCBI Taxonomy" id="595434"/>
    <lineage>
        <taxon>Bacteria</taxon>
        <taxon>Pseudomonadati</taxon>
        <taxon>Planctomycetota</taxon>
        <taxon>Planctomycetia</taxon>
        <taxon>Pirellulales</taxon>
        <taxon>Pirellulaceae</taxon>
        <taxon>Rhodopirellula</taxon>
    </lineage>
</organism>
<evidence type="ECO:0000313" key="2">
    <source>
        <dbReference type="Proteomes" id="UP000036367"/>
    </source>
</evidence>
<name>A0A0J1BFX7_RHOIS</name>
<dbReference type="PATRIC" id="fig|595434.4.peg.1993"/>
<accession>A0A0J1BFX7</accession>
<dbReference type="AlphaFoldDB" id="A0A0J1BFX7"/>
<dbReference type="EMBL" id="LECT01000017">
    <property type="protein sequence ID" value="KLU05448.1"/>
    <property type="molecule type" value="Genomic_DNA"/>
</dbReference>
<protein>
    <submittedName>
        <fullName evidence="1">Uncharacterized protein</fullName>
    </submittedName>
</protein>
<comment type="caution">
    <text evidence="1">The sequence shown here is derived from an EMBL/GenBank/DDBJ whole genome shotgun (WGS) entry which is preliminary data.</text>
</comment>
<keyword evidence="2" id="KW-1185">Reference proteome</keyword>
<dbReference type="Proteomes" id="UP000036367">
    <property type="component" value="Unassembled WGS sequence"/>
</dbReference>
<reference evidence="1" key="1">
    <citation type="submission" date="2015-05" db="EMBL/GenBank/DDBJ databases">
        <title>Permanent draft genome of Rhodopirellula islandicus K833.</title>
        <authorList>
            <person name="Kizina J."/>
            <person name="Richter M."/>
            <person name="Glockner F.O."/>
            <person name="Harder J."/>
        </authorList>
    </citation>
    <scope>NUCLEOTIDE SEQUENCE [LARGE SCALE GENOMIC DNA]</scope>
    <source>
        <strain evidence="1">K833</strain>
    </source>
</reference>
<proteinExistence type="predicted"/>
<evidence type="ECO:0000313" key="1">
    <source>
        <dbReference type="EMBL" id="KLU05448.1"/>
    </source>
</evidence>
<gene>
    <name evidence="1" type="ORF">RISK_002080</name>
</gene>
<sequence>MDDRVRLANCWAEKGPGIVAAIDRLSDQGGCIGPSHSKRDRCDAFLPFPPICFL</sequence>
<dbReference type="STRING" id="595434.RISK_002080"/>